<organism evidence="10 11">
    <name type="scientific">Thalassospira profundimaris</name>
    <dbReference type="NCBI Taxonomy" id="502049"/>
    <lineage>
        <taxon>Bacteria</taxon>
        <taxon>Pseudomonadati</taxon>
        <taxon>Pseudomonadota</taxon>
        <taxon>Alphaproteobacteria</taxon>
        <taxon>Rhodospirillales</taxon>
        <taxon>Thalassospiraceae</taxon>
        <taxon>Thalassospira</taxon>
    </lineage>
</organism>
<dbReference type="InterPro" id="IPR001307">
    <property type="entry name" value="Thiosulphate_STrfase_CS"/>
</dbReference>
<evidence type="ECO:0000256" key="3">
    <source>
        <dbReference type="ARBA" id="ARBA00022679"/>
    </source>
</evidence>
<dbReference type="CDD" id="cd01449">
    <property type="entry name" value="TST_Repeat_2"/>
    <property type="match status" value="1"/>
</dbReference>
<evidence type="ECO:0000256" key="7">
    <source>
        <dbReference type="ARBA" id="ARBA00070833"/>
    </source>
</evidence>
<dbReference type="RefSeq" id="WP_114102638.1">
    <property type="nucleotide sequence ID" value="NZ_JPWF01000007.1"/>
</dbReference>
<sequence>MTNPLSAPLADALVSTQWLADHLDAPDVRVVDASWYMPADNKSGREIYDAQHIPGAVFFDIDDIAADDSAPLPHMMPDAIKFSAKVRKLGLGDGVRIVVYGQTGSALAACRAWWMLRHFGHSDVVVLDGGLPKWLAENRPVTDAPTPPRERHFTARANSFLLREIDQVMSNVKTGREQLVDARAGERFRGEVADPWGKSGHVPGSYNVPFNVLLNADGTFKGAAEIKGAFEAAGVDLDKPVVASCGSGVTACVLAMGAYIAGHKQVAVFDGSWAQWATTEDSPVETGPA</sequence>
<dbReference type="PROSITE" id="PS00380">
    <property type="entry name" value="RHODANESE_1"/>
    <property type="match status" value="1"/>
</dbReference>
<dbReference type="GO" id="GO:0004792">
    <property type="term" value="F:thiosulfate-cyanide sulfurtransferase activity"/>
    <property type="evidence" value="ECO:0007669"/>
    <property type="project" value="InterPro"/>
</dbReference>
<dbReference type="PANTHER" id="PTHR11364">
    <property type="entry name" value="THIOSULFATE SULFERTANSFERASE"/>
    <property type="match status" value="1"/>
</dbReference>
<dbReference type="FunFam" id="3.40.250.10:FF:000015">
    <property type="entry name" value="Sulfurtransferase"/>
    <property type="match status" value="1"/>
</dbReference>
<evidence type="ECO:0000259" key="9">
    <source>
        <dbReference type="PROSITE" id="PS50206"/>
    </source>
</evidence>
<dbReference type="EC" id="2.8.1.2" evidence="6"/>
<feature type="domain" description="Rhodanese" evidence="9">
    <location>
        <begin position="173"/>
        <end position="285"/>
    </location>
</feature>
<evidence type="ECO:0000256" key="1">
    <source>
        <dbReference type="ARBA" id="ARBA00004496"/>
    </source>
</evidence>
<dbReference type="InterPro" id="IPR036873">
    <property type="entry name" value="Rhodanese-like_dom_sf"/>
</dbReference>
<keyword evidence="2" id="KW-0963">Cytoplasm</keyword>
<dbReference type="SMART" id="SM00450">
    <property type="entry name" value="RHOD"/>
    <property type="match status" value="2"/>
</dbReference>
<comment type="caution">
    <text evidence="10">The sequence shown here is derived from an EMBL/GenBank/DDBJ whole genome shotgun (WGS) entry which is preliminary data.</text>
</comment>
<dbReference type="InterPro" id="IPR001763">
    <property type="entry name" value="Rhodanese-like_dom"/>
</dbReference>
<name>A0A367W8J9_9PROT</name>
<evidence type="ECO:0000256" key="5">
    <source>
        <dbReference type="ARBA" id="ARBA00051793"/>
    </source>
</evidence>
<reference evidence="10 11" key="1">
    <citation type="submission" date="2014-07" db="EMBL/GenBank/DDBJ databases">
        <title>Draft genome sequence of Thalassospira profundimaris 35.</title>
        <authorList>
            <person name="Lai Q."/>
            <person name="Shao Z."/>
        </authorList>
    </citation>
    <scope>NUCLEOTIDE SEQUENCE [LARGE SCALE GENOMIC DNA]</scope>
    <source>
        <strain evidence="10 11">35</strain>
    </source>
</reference>
<protein>
    <recommendedName>
        <fullName evidence="7">3-mercaptopyruvate sulfurtransferase</fullName>
        <ecNumber evidence="6">2.8.1.2</ecNumber>
    </recommendedName>
    <alternativeName>
        <fullName evidence="8">Rhodanese-like protein</fullName>
    </alternativeName>
</protein>
<evidence type="ECO:0000256" key="4">
    <source>
        <dbReference type="ARBA" id="ARBA00022737"/>
    </source>
</evidence>
<comment type="subcellular location">
    <subcellularLocation>
        <location evidence="1">Cytoplasm</location>
    </subcellularLocation>
</comment>
<dbReference type="AlphaFoldDB" id="A0A367W8J9"/>
<dbReference type="Gene3D" id="3.40.250.10">
    <property type="entry name" value="Rhodanese-like domain"/>
    <property type="match status" value="2"/>
</dbReference>
<evidence type="ECO:0000256" key="6">
    <source>
        <dbReference type="ARBA" id="ARBA00066832"/>
    </source>
</evidence>
<evidence type="ECO:0000256" key="8">
    <source>
        <dbReference type="ARBA" id="ARBA00078354"/>
    </source>
</evidence>
<dbReference type="EMBL" id="JPWF01000007">
    <property type="protein sequence ID" value="RCK36770.1"/>
    <property type="molecule type" value="Genomic_DNA"/>
</dbReference>
<evidence type="ECO:0000256" key="2">
    <source>
        <dbReference type="ARBA" id="ARBA00022490"/>
    </source>
</evidence>
<dbReference type="InterPro" id="IPR045078">
    <property type="entry name" value="TST/MPST-like"/>
</dbReference>
<gene>
    <name evidence="10" type="primary">sseA</name>
    <name evidence="10" type="ORF">TH19_12695</name>
</gene>
<keyword evidence="4" id="KW-0677">Repeat</keyword>
<dbReference type="PROSITE" id="PS50206">
    <property type="entry name" value="RHODANESE_3"/>
    <property type="match status" value="2"/>
</dbReference>
<evidence type="ECO:0000313" key="10">
    <source>
        <dbReference type="EMBL" id="RCK36770.1"/>
    </source>
</evidence>
<dbReference type="PANTHER" id="PTHR11364:SF27">
    <property type="entry name" value="SULFURTRANSFERASE"/>
    <property type="match status" value="1"/>
</dbReference>
<dbReference type="OrthoDB" id="9781034at2"/>
<comment type="catalytic activity">
    <reaction evidence="5">
        <text>2-oxo-3-sulfanylpropanoate + [thioredoxin]-dithiol = [thioredoxin]-disulfide + hydrogen sulfide + pyruvate + H(+)</text>
        <dbReference type="Rhea" id="RHEA:21740"/>
        <dbReference type="Rhea" id="RHEA-COMP:10698"/>
        <dbReference type="Rhea" id="RHEA-COMP:10700"/>
        <dbReference type="ChEBI" id="CHEBI:15361"/>
        <dbReference type="ChEBI" id="CHEBI:15378"/>
        <dbReference type="ChEBI" id="CHEBI:29919"/>
        <dbReference type="ChEBI" id="CHEBI:29950"/>
        <dbReference type="ChEBI" id="CHEBI:50058"/>
        <dbReference type="ChEBI" id="CHEBI:57678"/>
        <dbReference type="EC" id="2.8.1.2"/>
    </reaction>
    <physiologicalReaction direction="left-to-right" evidence="5">
        <dbReference type="Rhea" id="RHEA:21741"/>
    </physiologicalReaction>
</comment>
<dbReference type="FunFam" id="3.40.250.10:FF:000001">
    <property type="entry name" value="Sulfurtransferase"/>
    <property type="match status" value="1"/>
</dbReference>
<dbReference type="Pfam" id="PF00581">
    <property type="entry name" value="Rhodanese"/>
    <property type="match status" value="2"/>
</dbReference>
<dbReference type="GO" id="GO:0005737">
    <property type="term" value="C:cytoplasm"/>
    <property type="evidence" value="ECO:0007669"/>
    <property type="project" value="UniProtKB-SubCell"/>
</dbReference>
<dbReference type="GO" id="GO:0016784">
    <property type="term" value="F:3-mercaptopyruvate sulfurtransferase activity"/>
    <property type="evidence" value="ECO:0007669"/>
    <property type="project" value="UniProtKB-EC"/>
</dbReference>
<keyword evidence="3 10" id="KW-0808">Transferase</keyword>
<dbReference type="Proteomes" id="UP000253226">
    <property type="component" value="Unassembled WGS sequence"/>
</dbReference>
<proteinExistence type="predicted"/>
<evidence type="ECO:0000313" key="11">
    <source>
        <dbReference type="Proteomes" id="UP000253226"/>
    </source>
</evidence>
<feature type="domain" description="Rhodanese" evidence="9">
    <location>
        <begin position="24"/>
        <end position="143"/>
    </location>
</feature>
<dbReference type="CDD" id="cd01448">
    <property type="entry name" value="TST_Repeat_1"/>
    <property type="match status" value="1"/>
</dbReference>
<keyword evidence="10" id="KW-0670">Pyruvate</keyword>
<dbReference type="SUPFAM" id="SSF52821">
    <property type="entry name" value="Rhodanese/Cell cycle control phosphatase"/>
    <property type="match status" value="2"/>
</dbReference>
<accession>A0A367W8J9</accession>